<name>A0A0F9G1A8_9ZZZZ</name>
<organism evidence="4">
    <name type="scientific">marine sediment metagenome</name>
    <dbReference type="NCBI Taxonomy" id="412755"/>
    <lineage>
        <taxon>unclassified sequences</taxon>
        <taxon>metagenomes</taxon>
        <taxon>ecological metagenomes</taxon>
    </lineage>
</organism>
<sequence>MDRRKAIMLLALSATGDSLIPIMLPEEDDSDNINVPDNTAITVIRFKGKTYALGIKIRGDPYKTSKEVMHLSRCLENTVNTLTKFSHWIVS</sequence>
<proteinExistence type="predicted"/>
<reference evidence="4" key="1">
    <citation type="journal article" date="2015" name="Nature">
        <title>Complex archaea that bridge the gap between prokaryotes and eukaryotes.</title>
        <authorList>
            <person name="Spang A."/>
            <person name="Saw J.H."/>
            <person name="Jorgensen S.L."/>
            <person name="Zaremba-Niedzwiedzka K."/>
            <person name="Martijn J."/>
            <person name="Lind A.E."/>
            <person name="van Eijk R."/>
            <person name="Schleper C."/>
            <person name="Guy L."/>
            <person name="Ettema T.J."/>
        </authorList>
    </citation>
    <scope>NUCLEOTIDE SEQUENCE</scope>
</reference>
<protein>
    <submittedName>
        <fullName evidence="4">Uncharacterized protein</fullName>
    </submittedName>
</protein>
<dbReference type="EMBL" id="LAZR01026260">
    <property type="protein sequence ID" value="KKL69289.1"/>
    <property type="molecule type" value="Genomic_DNA"/>
</dbReference>
<evidence type="ECO:0000313" key="1">
    <source>
        <dbReference type="EMBL" id="KKL07255.1"/>
    </source>
</evidence>
<comment type="caution">
    <text evidence="4">The sequence shown here is derived from an EMBL/GenBank/DDBJ whole genome shotgun (WGS) entry which is preliminary data.</text>
</comment>
<evidence type="ECO:0000313" key="4">
    <source>
        <dbReference type="EMBL" id="KKL92479.1"/>
    </source>
</evidence>
<dbReference type="AlphaFoldDB" id="A0A0F9G1A8"/>
<dbReference type="EMBL" id="LAZR01043362">
    <property type="protein sequence ID" value="KKL07255.1"/>
    <property type="molecule type" value="Genomic_DNA"/>
</dbReference>
<accession>A0A0F9G1A8</accession>
<evidence type="ECO:0000313" key="2">
    <source>
        <dbReference type="EMBL" id="KKL18910.1"/>
    </source>
</evidence>
<evidence type="ECO:0000313" key="3">
    <source>
        <dbReference type="EMBL" id="KKL69289.1"/>
    </source>
</evidence>
<dbReference type="EMBL" id="LAZR01019451">
    <property type="protein sequence ID" value="KKL92479.1"/>
    <property type="molecule type" value="Genomic_DNA"/>
</dbReference>
<dbReference type="EMBL" id="LAZR01038683">
    <property type="protein sequence ID" value="KKL18910.1"/>
    <property type="molecule type" value="Genomic_DNA"/>
</dbReference>
<gene>
    <name evidence="4" type="ORF">LCGC14_1884230</name>
    <name evidence="3" type="ORF">LCGC14_2116410</name>
    <name evidence="2" type="ORF">LCGC14_2470810</name>
    <name evidence="1" type="ORF">LCGC14_2587860</name>
</gene>